<dbReference type="EMBL" id="MU128918">
    <property type="protein sequence ID" value="KAF9519424.1"/>
    <property type="molecule type" value="Genomic_DNA"/>
</dbReference>
<dbReference type="GO" id="GO:0016491">
    <property type="term" value="F:oxidoreductase activity"/>
    <property type="evidence" value="ECO:0007669"/>
    <property type="project" value="InterPro"/>
</dbReference>
<keyword evidence="2 6" id="KW-0812">Transmembrane</keyword>
<sequence length="364" mass="42360">MDTKSMSAVLPLDPLEIGSESSKDPPAVKLSPVASERSEPFSVNHTAPFMRSTWHKDPTKTSISNPLGWVAYRTMLKGEARPREGKVAVHPLWTQHVFILSRAIAPIAIQYISMKYFHLSWPIWMAVIVYSIAYIAILAMTVVRLNALTLKHGFLDGHVPRDGIPDVRLKSTVIGLLFFVTVRPLMYCLVAYDRFEMPYITPWLPVHVFLFTTILDFWFYIYHRAMHEVDFLWRFHKTHHMAKHPIPLLAAFSDHVQELMDSFVIHMFAYFVYPLDFFTLWICAIYIEYVELCGHSGVRLFCNHPVSGPILRPFDMDLSVEDHDLHHRHGWRKSFNYGKQTRVWDKLFGTTRARVEMAEENLDR</sequence>
<dbReference type="Pfam" id="PF04116">
    <property type="entry name" value="FA_hydroxylase"/>
    <property type="match status" value="1"/>
</dbReference>
<organism evidence="8 9">
    <name type="scientific">Hydnum rufescens UP504</name>
    <dbReference type="NCBI Taxonomy" id="1448309"/>
    <lineage>
        <taxon>Eukaryota</taxon>
        <taxon>Fungi</taxon>
        <taxon>Dikarya</taxon>
        <taxon>Basidiomycota</taxon>
        <taxon>Agaricomycotina</taxon>
        <taxon>Agaricomycetes</taxon>
        <taxon>Cantharellales</taxon>
        <taxon>Hydnaceae</taxon>
        <taxon>Hydnum</taxon>
    </lineage>
</organism>
<feature type="transmembrane region" description="Helical" evidence="6">
    <location>
        <begin position="263"/>
        <end position="287"/>
    </location>
</feature>
<dbReference type="GO" id="GO:0016020">
    <property type="term" value="C:membrane"/>
    <property type="evidence" value="ECO:0007669"/>
    <property type="project" value="UniProtKB-SubCell"/>
</dbReference>
<comment type="caution">
    <text evidence="8">The sequence shown here is derived from an EMBL/GenBank/DDBJ whole genome shotgun (WGS) entry which is preliminary data.</text>
</comment>
<keyword evidence="9" id="KW-1185">Reference proteome</keyword>
<reference evidence="8" key="1">
    <citation type="journal article" date="2020" name="Nat. Commun.">
        <title>Large-scale genome sequencing of mycorrhizal fungi provides insights into the early evolution of symbiotic traits.</title>
        <authorList>
            <person name="Miyauchi S."/>
            <person name="Kiss E."/>
            <person name="Kuo A."/>
            <person name="Drula E."/>
            <person name="Kohler A."/>
            <person name="Sanchez-Garcia M."/>
            <person name="Morin E."/>
            <person name="Andreopoulos B."/>
            <person name="Barry K.W."/>
            <person name="Bonito G."/>
            <person name="Buee M."/>
            <person name="Carver A."/>
            <person name="Chen C."/>
            <person name="Cichocki N."/>
            <person name="Clum A."/>
            <person name="Culley D."/>
            <person name="Crous P.W."/>
            <person name="Fauchery L."/>
            <person name="Girlanda M."/>
            <person name="Hayes R.D."/>
            <person name="Keri Z."/>
            <person name="LaButti K."/>
            <person name="Lipzen A."/>
            <person name="Lombard V."/>
            <person name="Magnuson J."/>
            <person name="Maillard F."/>
            <person name="Murat C."/>
            <person name="Nolan M."/>
            <person name="Ohm R.A."/>
            <person name="Pangilinan J."/>
            <person name="Pereira M.F."/>
            <person name="Perotto S."/>
            <person name="Peter M."/>
            <person name="Pfister S."/>
            <person name="Riley R."/>
            <person name="Sitrit Y."/>
            <person name="Stielow J.B."/>
            <person name="Szollosi G."/>
            <person name="Zifcakova L."/>
            <person name="Stursova M."/>
            <person name="Spatafora J.W."/>
            <person name="Tedersoo L."/>
            <person name="Vaario L.M."/>
            <person name="Yamada A."/>
            <person name="Yan M."/>
            <person name="Wang P."/>
            <person name="Xu J."/>
            <person name="Bruns T."/>
            <person name="Baldrian P."/>
            <person name="Vilgalys R."/>
            <person name="Dunand C."/>
            <person name="Henrissat B."/>
            <person name="Grigoriev I.V."/>
            <person name="Hibbett D."/>
            <person name="Nagy L.G."/>
            <person name="Martin F.M."/>
        </authorList>
    </citation>
    <scope>NUCLEOTIDE SEQUENCE</scope>
    <source>
        <strain evidence="8">UP504</strain>
    </source>
</reference>
<evidence type="ECO:0000256" key="5">
    <source>
        <dbReference type="SAM" id="MobiDB-lite"/>
    </source>
</evidence>
<name>A0A9P6B7Y0_9AGAM</name>
<feature type="region of interest" description="Disordered" evidence="5">
    <location>
        <begin position="1"/>
        <end position="34"/>
    </location>
</feature>
<gene>
    <name evidence="8" type="ORF">BS47DRAFT_1337201</name>
</gene>
<dbReference type="GO" id="GO:0008610">
    <property type="term" value="P:lipid biosynthetic process"/>
    <property type="evidence" value="ECO:0007669"/>
    <property type="project" value="InterPro"/>
</dbReference>
<evidence type="ECO:0000259" key="7">
    <source>
        <dbReference type="Pfam" id="PF04116"/>
    </source>
</evidence>
<dbReference type="OrthoDB" id="6354873at2759"/>
<feature type="transmembrane region" description="Helical" evidence="6">
    <location>
        <begin position="173"/>
        <end position="192"/>
    </location>
</feature>
<dbReference type="AlphaFoldDB" id="A0A9P6B7Y0"/>
<evidence type="ECO:0000313" key="8">
    <source>
        <dbReference type="EMBL" id="KAF9519424.1"/>
    </source>
</evidence>
<dbReference type="PANTHER" id="PTHR11863">
    <property type="entry name" value="STEROL DESATURASE"/>
    <property type="match status" value="1"/>
</dbReference>
<feature type="transmembrane region" description="Helical" evidence="6">
    <location>
        <begin position="204"/>
        <end position="223"/>
    </location>
</feature>
<dbReference type="InterPro" id="IPR050307">
    <property type="entry name" value="Sterol_Desaturase_Related"/>
</dbReference>
<dbReference type="InterPro" id="IPR006694">
    <property type="entry name" value="Fatty_acid_hydroxylase"/>
</dbReference>
<evidence type="ECO:0000313" key="9">
    <source>
        <dbReference type="Proteomes" id="UP000886523"/>
    </source>
</evidence>
<evidence type="ECO:0000256" key="4">
    <source>
        <dbReference type="ARBA" id="ARBA00023136"/>
    </source>
</evidence>
<evidence type="ECO:0000256" key="6">
    <source>
        <dbReference type="SAM" id="Phobius"/>
    </source>
</evidence>
<dbReference type="Proteomes" id="UP000886523">
    <property type="component" value="Unassembled WGS sequence"/>
</dbReference>
<keyword evidence="3 6" id="KW-1133">Transmembrane helix</keyword>
<evidence type="ECO:0000256" key="1">
    <source>
        <dbReference type="ARBA" id="ARBA00004370"/>
    </source>
</evidence>
<evidence type="ECO:0000256" key="3">
    <source>
        <dbReference type="ARBA" id="ARBA00022989"/>
    </source>
</evidence>
<accession>A0A9P6B7Y0</accession>
<feature type="transmembrane region" description="Helical" evidence="6">
    <location>
        <begin position="123"/>
        <end position="143"/>
    </location>
</feature>
<dbReference type="GO" id="GO:0005506">
    <property type="term" value="F:iron ion binding"/>
    <property type="evidence" value="ECO:0007669"/>
    <property type="project" value="InterPro"/>
</dbReference>
<comment type="subcellular location">
    <subcellularLocation>
        <location evidence="1">Membrane</location>
    </subcellularLocation>
</comment>
<protein>
    <recommendedName>
        <fullName evidence="7">Fatty acid hydroxylase domain-containing protein</fullName>
    </recommendedName>
</protein>
<evidence type="ECO:0000256" key="2">
    <source>
        <dbReference type="ARBA" id="ARBA00022692"/>
    </source>
</evidence>
<keyword evidence="4 6" id="KW-0472">Membrane</keyword>
<proteinExistence type="predicted"/>
<feature type="domain" description="Fatty acid hydroxylase" evidence="7">
    <location>
        <begin position="209"/>
        <end position="350"/>
    </location>
</feature>